<dbReference type="Proteomes" id="UP000824002">
    <property type="component" value="Unassembled WGS sequence"/>
</dbReference>
<dbReference type="PANTHER" id="PTHR43605:SF10">
    <property type="entry name" value="ACYL-COA SYNTHETASE MEDIUM CHAIN FAMILY MEMBER 3"/>
    <property type="match status" value="1"/>
</dbReference>
<dbReference type="Pfam" id="PF00501">
    <property type="entry name" value="AMP-binding"/>
    <property type="match status" value="1"/>
</dbReference>
<feature type="domain" description="AMP-dependent synthetase/ligase" evidence="5">
    <location>
        <begin position="40"/>
        <end position="394"/>
    </location>
</feature>
<dbReference type="GO" id="GO:0015645">
    <property type="term" value="F:fatty acid ligase activity"/>
    <property type="evidence" value="ECO:0007669"/>
    <property type="project" value="TreeGrafter"/>
</dbReference>
<dbReference type="FunFam" id="3.30.300.30:FF:000005">
    <property type="entry name" value="Acyl-coenzyme A synthetase ACSM5, mitochondrial"/>
    <property type="match status" value="1"/>
</dbReference>
<dbReference type="AlphaFoldDB" id="A0A9D1FMD0"/>
<keyword evidence="4" id="KW-0067">ATP-binding</keyword>
<evidence type="ECO:0000256" key="1">
    <source>
        <dbReference type="ARBA" id="ARBA00006432"/>
    </source>
</evidence>
<dbReference type="GO" id="GO:0006637">
    <property type="term" value="P:acyl-CoA metabolic process"/>
    <property type="evidence" value="ECO:0007669"/>
    <property type="project" value="TreeGrafter"/>
</dbReference>
<dbReference type="GO" id="GO:0004321">
    <property type="term" value="F:fatty-acyl-CoA synthase activity"/>
    <property type="evidence" value="ECO:0007669"/>
    <property type="project" value="TreeGrafter"/>
</dbReference>
<evidence type="ECO:0000259" key="6">
    <source>
        <dbReference type="Pfam" id="PF13193"/>
    </source>
</evidence>
<keyword evidence="2" id="KW-0436">Ligase</keyword>
<protein>
    <submittedName>
        <fullName evidence="7">AMP-binding protein</fullName>
    </submittedName>
</protein>
<dbReference type="InterPro" id="IPR025110">
    <property type="entry name" value="AMP-bd_C"/>
</dbReference>
<reference evidence="7" key="2">
    <citation type="journal article" date="2021" name="PeerJ">
        <title>Extensive microbial diversity within the chicken gut microbiome revealed by metagenomics and culture.</title>
        <authorList>
            <person name="Gilroy R."/>
            <person name="Ravi A."/>
            <person name="Getino M."/>
            <person name="Pursley I."/>
            <person name="Horton D.L."/>
            <person name="Alikhan N.F."/>
            <person name="Baker D."/>
            <person name="Gharbi K."/>
            <person name="Hall N."/>
            <person name="Watson M."/>
            <person name="Adriaenssens E.M."/>
            <person name="Foster-Nyarko E."/>
            <person name="Jarju S."/>
            <person name="Secka A."/>
            <person name="Antonio M."/>
            <person name="Oren A."/>
            <person name="Chaudhuri R.R."/>
            <person name="La Ragione R."/>
            <person name="Hildebrand F."/>
            <person name="Pallen M.J."/>
        </authorList>
    </citation>
    <scope>NUCLEOTIDE SEQUENCE</scope>
    <source>
        <strain evidence="7">CHK199-13235</strain>
    </source>
</reference>
<dbReference type="GO" id="GO:0005524">
    <property type="term" value="F:ATP binding"/>
    <property type="evidence" value="ECO:0007669"/>
    <property type="project" value="UniProtKB-KW"/>
</dbReference>
<dbReference type="InterPro" id="IPR045851">
    <property type="entry name" value="AMP-bd_C_sf"/>
</dbReference>
<sequence length="558" mass="63381">MKDFYKQFCKEGFDENGILNEFQVTAADDFNFAYDVIDKIAELEPNRRAMVWTNEAGEEKIFSFRDISEYSTKAANLFAAHGIKKGDTVMLILKRNYQFWFAILGLHKLGAITIPATNLLTTKDIVYRFQAASVKAIVCTCQCNVHQYIDEAEKKLGIEVIKFSSMGHFDNYINFDEEIEKQPAVMERVPVTTTDGMLMYFTSGTTGQPKMVLHGYDYPLAHIITAVHWHHVDPDGLHLTLAETGWGKAVWGKLYGQWLAAAGIFVYDFDKFVPTDVLHMIEKYRITTFCAPPTIFRFFIKEGIANYDLSSLRYVTIAGEALNEEVFNKFKEFTGLSLMEGFGQTETTLTICNLYGSQVKPGSMGRPSPLYDVDLVDEDGNSVGEGEVGEIIVRCTRESHQPGLFLEYYRDEENTARAWRNGYYHTGDTAYRDEDGYYWYVGRTDDIIKSSGYRIGPFEVESVLMEHPAVLECAVTGTPDPIRGQVVKATIVLTSKYQPSEELKKEIQNFVKKTTAPYKYPRVVEFVPELPKTISGKIRRVEIAQRDKEKAKAAEKSL</sequence>
<dbReference type="Gene3D" id="3.40.50.12780">
    <property type="entry name" value="N-terminal domain of ligase-like"/>
    <property type="match status" value="1"/>
</dbReference>
<comment type="caution">
    <text evidence="7">The sequence shown here is derived from an EMBL/GenBank/DDBJ whole genome shotgun (WGS) entry which is preliminary data.</text>
</comment>
<dbReference type="InterPro" id="IPR051087">
    <property type="entry name" value="Mitochondrial_ACSM"/>
</dbReference>
<keyword evidence="3" id="KW-0547">Nucleotide-binding</keyword>
<dbReference type="EMBL" id="DVJP01000036">
    <property type="protein sequence ID" value="HIS76214.1"/>
    <property type="molecule type" value="Genomic_DNA"/>
</dbReference>
<organism evidence="7 8">
    <name type="scientific">Candidatus Merdivicinus excrementipullorum</name>
    <dbReference type="NCBI Taxonomy" id="2840867"/>
    <lineage>
        <taxon>Bacteria</taxon>
        <taxon>Bacillati</taxon>
        <taxon>Bacillota</taxon>
        <taxon>Clostridia</taxon>
        <taxon>Eubacteriales</taxon>
        <taxon>Oscillospiraceae</taxon>
        <taxon>Oscillospiraceae incertae sedis</taxon>
        <taxon>Candidatus Merdivicinus</taxon>
    </lineage>
</organism>
<evidence type="ECO:0000256" key="2">
    <source>
        <dbReference type="ARBA" id="ARBA00022598"/>
    </source>
</evidence>
<dbReference type="InterPro" id="IPR020845">
    <property type="entry name" value="AMP-binding_CS"/>
</dbReference>
<dbReference type="GO" id="GO:0016405">
    <property type="term" value="F:CoA-ligase activity"/>
    <property type="evidence" value="ECO:0007669"/>
    <property type="project" value="UniProtKB-ARBA"/>
</dbReference>
<evidence type="ECO:0000259" key="5">
    <source>
        <dbReference type="Pfam" id="PF00501"/>
    </source>
</evidence>
<evidence type="ECO:0000313" key="8">
    <source>
        <dbReference type="Proteomes" id="UP000824002"/>
    </source>
</evidence>
<dbReference type="PANTHER" id="PTHR43605">
    <property type="entry name" value="ACYL-COENZYME A SYNTHETASE"/>
    <property type="match status" value="1"/>
</dbReference>
<evidence type="ECO:0000313" key="7">
    <source>
        <dbReference type="EMBL" id="HIS76214.1"/>
    </source>
</evidence>
<dbReference type="SUPFAM" id="SSF56801">
    <property type="entry name" value="Acetyl-CoA synthetase-like"/>
    <property type="match status" value="1"/>
</dbReference>
<dbReference type="GO" id="GO:0006633">
    <property type="term" value="P:fatty acid biosynthetic process"/>
    <property type="evidence" value="ECO:0007669"/>
    <property type="project" value="TreeGrafter"/>
</dbReference>
<evidence type="ECO:0000256" key="3">
    <source>
        <dbReference type="ARBA" id="ARBA00022741"/>
    </source>
</evidence>
<comment type="similarity">
    <text evidence="1">Belongs to the ATP-dependent AMP-binding enzyme family.</text>
</comment>
<dbReference type="Gene3D" id="3.30.300.30">
    <property type="match status" value="1"/>
</dbReference>
<reference evidence="7" key="1">
    <citation type="submission" date="2020-10" db="EMBL/GenBank/DDBJ databases">
        <authorList>
            <person name="Gilroy R."/>
        </authorList>
    </citation>
    <scope>NUCLEOTIDE SEQUENCE</scope>
    <source>
        <strain evidence="7">CHK199-13235</strain>
    </source>
</reference>
<gene>
    <name evidence="7" type="ORF">IAB51_05310</name>
</gene>
<name>A0A9D1FMD0_9FIRM</name>
<dbReference type="PROSITE" id="PS00455">
    <property type="entry name" value="AMP_BINDING"/>
    <property type="match status" value="1"/>
</dbReference>
<dbReference type="Pfam" id="PF13193">
    <property type="entry name" value="AMP-binding_C"/>
    <property type="match status" value="1"/>
</dbReference>
<feature type="domain" description="AMP-binding enzyme C-terminal" evidence="6">
    <location>
        <begin position="459"/>
        <end position="537"/>
    </location>
</feature>
<dbReference type="InterPro" id="IPR000873">
    <property type="entry name" value="AMP-dep_synth/lig_dom"/>
</dbReference>
<evidence type="ECO:0000256" key="4">
    <source>
        <dbReference type="ARBA" id="ARBA00022840"/>
    </source>
</evidence>
<accession>A0A9D1FMD0</accession>
<proteinExistence type="inferred from homology"/>
<dbReference type="InterPro" id="IPR042099">
    <property type="entry name" value="ANL_N_sf"/>
</dbReference>